<dbReference type="SUPFAM" id="SSF53254">
    <property type="entry name" value="Phosphoglycerate mutase-like"/>
    <property type="match status" value="1"/>
</dbReference>
<dbReference type="EMBL" id="PQXL01000035">
    <property type="protein sequence ID" value="THV54040.1"/>
    <property type="molecule type" value="Genomic_DNA"/>
</dbReference>
<feature type="compositionally biased region" description="Polar residues" evidence="1">
    <location>
        <begin position="529"/>
        <end position="546"/>
    </location>
</feature>
<dbReference type="PANTHER" id="PTHR16469:SF27">
    <property type="entry name" value="UBIQUITIN-ASSOCIATED AND SH3 DOMAIN-CONTAINING BA-RELATED"/>
    <property type="match status" value="1"/>
</dbReference>
<feature type="region of interest" description="Disordered" evidence="1">
    <location>
        <begin position="483"/>
        <end position="546"/>
    </location>
</feature>
<protein>
    <recommendedName>
        <fullName evidence="4">Phosphoglycerate mutase</fullName>
    </recommendedName>
</protein>
<reference evidence="2 3" key="1">
    <citation type="submission" date="2017-12" db="EMBL/GenBank/DDBJ databases">
        <title>Comparative genomics of Botrytis spp.</title>
        <authorList>
            <person name="Valero-Jimenez C.A."/>
            <person name="Tapia P."/>
            <person name="Veloso J."/>
            <person name="Silva-Moreno E."/>
            <person name="Staats M."/>
            <person name="Valdes J.H."/>
            <person name="Van Kan J.A.L."/>
        </authorList>
    </citation>
    <scope>NUCLEOTIDE SEQUENCE [LARGE SCALE GENOMIC DNA]</scope>
    <source>
        <strain evidence="2 3">MUCL435</strain>
    </source>
</reference>
<dbReference type="AlphaFoldDB" id="A0A4S8R8P4"/>
<proteinExistence type="predicted"/>
<feature type="region of interest" description="Disordered" evidence="1">
    <location>
        <begin position="623"/>
        <end position="652"/>
    </location>
</feature>
<comment type="caution">
    <text evidence="2">The sequence shown here is derived from an EMBL/GenBank/DDBJ whole genome shotgun (WGS) entry which is preliminary data.</text>
</comment>
<evidence type="ECO:0000313" key="3">
    <source>
        <dbReference type="Proteomes" id="UP000308671"/>
    </source>
</evidence>
<gene>
    <name evidence="2" type="ORF">BGAL_0035g00030</name>
</gene>
<feature type="region of interest" description="Disordered" evidence="1">
    <location>
        <begin position="441"/>
        <end position="463"/>
    </location>
</feature>
<keyword evidence="3" id="KW-1185">Reference proteome</keyword>
<sequence length="652" mass="71147">MGRPPAVIIVVRHGARLDQADNQWYLTTPTPYDPPLTYGGWSQSRALGARIASILRTRETDDEFVARDVQNGGKNRKRRHKVIIHTSPFLRCVQTSVAISSGLAQNPGHTHHSQRSPSTHSQHKSSQMHSSPRVRPTTSTDSPRLAPLLETTTISSSSSTKIIGQTENIKKSIVRVDAFLGEWLAPDYFEHITPPPSSIMMVAGAKADLLRREDHNSLIHVRDFSAQGSSFQPFPGGWGSPITAEKKEFPSVSSLSHALPRRDRTSSLSSVGSDGSRQGLKADGHLPTSEHGIYQPPVPSYAISTSDPIPPGYATHARDACVDVDYQWDSMREPLSWGNGGEYGEEWPSMHKRFRKGLHSMLDWYNTIENFDQMATKTPSSPELGKHFSIDEDQEDEDTDLVLILVTHGAGCNALIGALTNQPLLMDVGMASLTMAVRKPTTEEIPASSPGATSKAHSRTNSKNSLIANEYDIKLLANTEHLRSTPNSTVSSRNPSIANLSTFRERQPADPNRSTTVNSSLGSIRRTASIASSQPRTFTPARQSSIGLWSATPPLRESVDENDDTDGDSMILNFGDDGTKAKTLVPSTSTSAVEEDNKATVTKNQEIEISAIEEDEVAPLGLWGSPRLQASSGPAVNPGHAPKRRWTVNERS</sequence>
<evidence type="ECO:0000313" key="2">
    <source>
        <dbReference type="EMBL" id="THV54040.1"/>
    </source>
</evidence>
<dbReference type="Gene3D" id="3.40.50.1240">
    <property type="entry name" value="Phosphoglycerate mutase-like"/>
    <property type="match status" value="2"/>
</dbReference>
<feature type="compositionally biased region" description="Polar residues" evidence="1">
    <location>
        <begin position="512"/>
        <end position="522"/>
    </location>
</feature>
<evidence type="ECO:0000256" key="1">
    <source>
        <dbReference type="SAM" id="MobiDB-lite"/>
    </source>
</evidence>
<organism evidence="2 3">
    <name type="scientific">Botrytis galanthina</name>
    <dbReference type="NCBI Taxonomy" id="278940"/>
    <lineage>
        <taxon>Eukaryota</taxon>
        <taxon>Fungi</taxon>
        <taxon>Dikarya</taxon>
        <taxon>Ascomycota</taxon>
        <taxon>Pezizomycotina</taxon>
        <taxon>Leotiomycetes</taxon>
        <taxon>Helotiales</taxon>
        <taxon>Sclerotiniaceae</taxon>
        <taxon>Botrytis</taxon>
    </lineage>
</organism>
<name>A0A4S8R8P4_9HELO</name>
<dbReference type="InterPro" id="IPR029033">
    <property type="entry name" value="His_PPase_superfam"/>
</dbReference>
<evidence type="ECO:0008006" key="4">
    <source>
        <dbReference type="Google" id="ProtNLM"/>
    </source>
</evidence>
<dbReference type="PANTHER" id="PTHR16469">
    <property type="entry name" value="UBIQUITIN-ASSOCIATED AND SH3 DOMAIN-CONTAINING BA-RELATED"/>
    <property type="match status" value="1"/>
</dbReference>
<dbReference type="Proteomes" id="UP000308671">
    <property type="component" value="Unassembled WGS sequence"/>
</dbReference>
<dbReference type="CDD" id="cd07040">
    <property type="entry name" value="HP"/>
    <property type="match status" value="1"/>
</dbReference>
<feature type="compositionally biased region" description="Polar residues" evidence="1">
    <location>
        <begin position="484"/>
        <end position="502"/>
    </location>
</feature>
<feature type="region of interest" description="Disordered" evidence="1">
    <location>
        <begin position="103"/>
        <end position="151"/>
    </location>
</feature>
<dbReference type="OrthoDB" id="3898179at2759"/>
<dbReference type="InterPro" id="IPR013078">
    <property type="entry name" value="His_Pase_superF_clade-1"/>
</dbReference>
<dbReference type="SMART" id="SM00855">
    <property type="entry name" value="PGAM"/>
    <property type="match status" value="1"/>
</dbReference>
<accession>A0A4S8R8P4</accession>
<dbReference type="InterPro" id="IPR051710">
    <property type="entry name" value="Phosphatase_SH3-domain"/>
</dbReference>
<feature type="compositionally biased region" description="Low complexity" evidence="1">
    <location>
        <begin position="118"/>
        <end position="131"/>
    </location>
</feature>
<feature type="compositionally biased region" description="Low complexity" evidence="1">
    <location>
        <begin position="266"/>
        <end position="276"/>
    </location>
</feature>
<feature type="region of interest" description="Disordered" evidence="1">
    <location>
        <begin position="253"/>
        <end position="304"/>
    </location>
</feature>